<reference evidence="6 9" key="2">
    <citation type="submission" date="2020-01" db="EMBL/GenBank/DDBJ databases">
        <title>Insect and environment-associated Actinomycetes.</title>
        <authorList>
            <person name="Currrie C."/>
            <person name="Chevrette M."/>
            <person name="Carlson C."/>
            <person name="Stubbendieck R."/>
            <person name="Wendt-Pienkowski E."/>
        </authorList>
    </citation>
    <scope>NUCLEOTIDE SEQUENCE [LARGE SCALE GENOMIC DNA]</scope>
    <source>
        <strain evidence="6 9">SID8386</strain>
    </source>
</reference>
<dbReference type="Proteomes" id="UP000470404">
    <property type="component" value="Unassembled WGS sequence"/>
</dbReference>
<dbReference type="PRINTS" id="PR00455">
    <property type="entry name" value="HTHTETR"/>
</dbReference>
<keyword evidence="9" id="KW-1185">Reference proteome</keyword>
<dbReference type="RefSeq" id="WP_067589439.1">
    <property type="nucleotide sequence ID" value="NZ_FOWC01000004.1"/>
</dbReference>
<evidence type="ECO:0000313" key="7">
    <source>
        <dbReference type="EMBL" id="SFP07841.1"/>
    </source>
</evidence>
<evidence type="ECO:0000313" key="6">
    <source>
        <dbReference type="EMBL" id="NEC60592.1"/>
    </source>
</evidence>
<evidence type="ECO:0000313" key="8">
    <source>
        <dbReference type="Proteomes" id="UP000199137"/>
    </source>
</evidence>
<keyword evidence="2 4" id="KW-0238">DNA-binding</keyword>
<dbReference type="InterPro" id="IPR050109">
    <property type="entry name" value="HTH-type_TetR-like_transc_reg"/>
</dbReference>
<dbReference type="Proteomes" id="UP000199137">
    <property type="component" value="Unassembled WGS sequence"/>
</dbReference>
<evidence type="ECO:0000313" key="9">
    <source>
        <dbReference type="Proteomes" id="UP000470404"/>
    </source>
</evidence>
<keyword evidence="3" id="KW-0804">Transcription</keyword>
<dbReference type="STRING" id="112413.SAMN05421854_10415"/>
<dbReference type="OrthoDB" id="4641396at2"/>
<evidence type="ECO:0000256" key="2">
    <source>
        <dbReference type="ARBA" id="ARBA00023125"/>
    </source>
</evidence>
<dbReference type="InterPro" id="IPR036271">
    <property type="entry name" value="Tet_transcr_reg_TetR-rel_C_sf"/>
</dbReference>
<dbReference type="InterPro" id="IPR025996">
    <property type="entry name" value="MT1864/Rv1816-like_C"/>
</dbReference>
<dbReference type="InterPro" id="IPR009057">
    <property type="entry name" value="Homeodomain-like_sf"/>
</dbReference>
<dbReference type="EMBL" id="JAAGNC010000175">
    <property type="protein sequence ID" value="NEC60592.1"/>
    <property type="molecule type" value="Genomic_DNA"/>
</dbReference>
<gene>
    <name evidence="6" type="ORF">G3I59_34665</name>
    <name evidence="7" type="ORF">SAMN05421854_10415</name>
</gene>
<dbReference type="GO" id="GO:0003700">
    <property type="term" value="F:DNA-binding transcription factor activity"/>
    <property type="evidence" value="ECO:0007669"/>
    <property type="project" value="TreeGrafter"/>
</dbReference>
<dbReference type="Pfam" id="PF00440">
    <property type="entry name" value="TetR_N"/>
    <property type="match status" value="1"/>
</dbReference>
<accession>A0A1I5MFX5</accession>
<evidence type="ECO:0000256" key="4">
    <source>
        <dbReference type="PROSITE-ProRule" id="PRU00335"/>
    </source>
</evidence>
<name>A0A1I5MFX5_9PSEU</name>
<proteinExistence type="predicted"/>
<dbReference type="Gene3D" id="1.10.357.10">
    <property type="entry name" value="Tetracycline Repressor, domain 2"/>
    <property type="match status" value="1"/>
</dbReference>
<protein>
    <submittedName>
        <fullName evidence="7">DNA-binding transcriptional regulator, AcrR family</fullName>
    </submittedName>
    <submittedName>
        <fullName evidence="6">TetR/AcrR family transcriptional regulator</fullName>
    </submittedName>
</protein>
<evidence type="ECO:0000256" key="1">
    <source>
        <dbReference type="ARBA" id="ARBA00023015"/>
    </source>
</evidence>
<dbReference type="EMBL" id="FOWC01000004">
    <property type="protein sequence ID" value="SFP07841.1"/>
    <property type="molecule type" value="Genomic_DNA"/>
</dbReference>
<reference evidence="7 8" key="1">
    <citation type="submission" date="2016-10" db="EMBL/GenBank/DDBJ databases">
        <authorList>
            <person name="de Groot N.N."/>
        </authorList>
    </citation>
    <scope>NUCLEOTIDE SEQUENCE [LARGE SCALE GENOMIC DNA]</scope>
    <source>
        <strain evidence="7 8">DSM 44637</strain>
    </source>
</reference>
<dbReference type="Pfam" id="PF13305">
    <property type="entry name" value="TetR_C_33"/>
    <property type="match status" value="1"/>
</dbReference>
<feature type="domain" description="HTH tetR-type" evidence="5">
    <location>
        <begin position="4"/>
        <end position="64"/>
    </location>
</feature>
<dbReference type="PANTHER" id="PTHR30055:SF234">
    <property type="entry name" value="HTH-TYPE TRANSCRIPTIONAL REGULATOR BETI"/>
    <property type="match status" value="1"/>
</dbReference>
<sequence length="193" mass="21439">MVEIPTAERLAAAAREIIAAEGAAAVSMRRVAEAAGVTAMAIYRHYENREVLLRAVADAAGRELGAAWKDPAPDGEWLDRFDALLDRFLDFALGQPHLYRFLMTDGWPRARLYPDGFREPGSPPFTALVRLIEEGMREGVLRDDDPLEAALTVSTQTQGMVLHYLAGRMGAAEPEFRALCRRTSRRIFNGLRP</sequence>
<dbReference type="PANTHER" id="PTHR30055">
    <property type="entry name" value="HTH-TYPE TRANSCRIPTIONAL REGULATOR RUTR"/>
    <property type="match status" value="1"/>
</dbReference>
<organism evidence="7 8">
    <name type="scientific">Amycolatopsis rubida</name>
    <dbReference type="NCBI Taxonomy" id="112413"/>
    <lineage>
        <taxon>Bacteria</taxon>
        <taxon>Bacillati</taxon>
        <taxon>Actinomycetota</taxon>
        <taxon>Actinomycetes</taxon>
        <taxon>Pseudonocardiales</taxon>
        <taxon>Pseudonocardiaceae</taxon>
        <taxon>Amycolatopsis</taxon>
    </lineage>
</organism>
<evidence type="ECO:0000259" key="5">
    <source>
        <dbReference type="PROSITE" id="PS50977"/>
    </source>
</evidence>
<evidence type="ECO:0000256" key="3">
    <source>
        <dbReference type="ARBA" id="ARBA00023163"/>
    </source>
</evidence>
<dbReference type="SUPFAM" id="SSF48498">
    <property type="entry name" value="Tetracyclin repressor-like, C-terminal domain"/>
    <property type="match status" value="1"/>
</dbReference>
<dbReference type="PROSITE" id="PS50977">
    <property type="entry name" value="HTH_TETR_2"/>
    <property type="match status" value="1"/>
</dbReference>
<feature type="DNA-binding region" description="H-T-H motif" evidence="4">
    <location>
        <begin position="27"/>
        <end position="46"/>
    </location>
</feature>
<dbReference type="GO" id="GO:0000976">
    <property type="term" value="F:transcription cis-regulatory region binding"/>
    <property type="evidence" value="ECO:0007669"/>
    <property type="project" value="TreeGrafter"/>
</dbReference>
<dbReference type="SUPFAM" id="SSF46689">
    <property type="entry name" value="Homeodomain-like"/>
    <property type="match status" value="1"/>
</dbReference>
<dbReference type="AlphaFoldDB" id="A0A1I5MFX5"/>
<keyword evidence="1" id="KW-0805">Transcription regulation</keyword>
<dbReference type="InterPro" id="IPR001647">
    <property type="entry name" value="HTH_TetR"/>
</dbReference>